<protein>
    <submittedName>
        <fullName evidence="1">Uncharacterized protein</fullName>
    </submittedName>
</protein>
<proteinExistence type="predicted"/>
<dbReference type="AlphaFoldDB" id="A0A836IQS5"/>
<sequence length="594" mass="66812">MTTMALVDETLARFNGKSPRDSYKQVCGELNVHMQREIFSLLPEKPLAWHHIFTLDLDKSLLGTRGCMAILPLITVSTLMRKLSLRSCGLSDDFVAALCAILQNHPSVRSVDLSNNDLITVYSAPKIIAVMRHNKNMVAFDVHHTHVGDNVAGIIADLGQRNLNGVLHYYEDRYFRMKNIFNYMDADGTGWVLLKSLVLNCPYPVLQEQFVERIAIKKPRKRSDNAISINTFLQLIYMNYKTEAEIGAWANGTIDDPYVFTIANWKQLLRAVDRYNRGATPEDGGCGPRRLLQLPEDLHRWRLRDFIMTHDDADALVEGAVQLIEHATAMAEDAVAFNESNEVIKSTEQGANEEGDERTAEMPSATTPLVIPVATLFQATKSTMVLPPSAIKPIYQFYTDRDAAYVPEIMRNGSRLFSLSRLSNVFNTGSSYAESTASAETVVDSSDPPRTFSLPASMVKMMVDFFNKEYAKLPQKKPSVIPDSPRTRRDKAMEKAAIPVPTFLSAEFVSDLERVCPRLLADYYARHALLIEDGTITLQEMVNVMDEMYVQCRIDRIIPLNDIEAMADPMKDASLASFIATHFDERDEPVPLLE</sequence>
<dbReference type="InterPro" id="IPR032675">
    <property type="entry name" value="LRR_dom_sf"/>
</dbReference>
<dbReference type="Proteomes" id="UP000674318">
    <property type="component" value="Chromosome 24"/>
</dbReference>
<name>A0A836IQS5_9TRYP</name>
<organism evidence="1 2">
    <name type="scientific">Porcisia hertigi</name>
    <dbReference type="NCBI Taxonomy" id="2761500"/>
    <lineage>
        <taxon>Eukaryota</taxon>
        <taxon>Discoba</taxon>
        <taxon>Euglenozoa</taxon>
        <taxon>Kinetoplastea</taxon>
        <taxon>Metakinetoplastina</taxon>
        <taxon>Trypanosomatida</taxon>
        <taxon>Trypanosomatidae</taxon>
        <taxon>Leishmaniinae</taxon>
        <taxon>Porcisia</taxon>
    </lineage>
</organism>
<keyword evidence="2" id="KW-1185">Reference proteome</keyword>
<dbReference type="RefSeq" id="XP_067756863.1">
    <property type="nucleotide sequence ID" value="XM_067901597.1"/>
</dbReference>
<comment type="caution">
    <text evidence="1">The sequence shown here is derived from an EMBL/GenBank/DDBJ whole genome shotgun (WGS) entry which is preliminary data.</text>
</comment>
<evidence type="ECO:0000313" key="2">
    <source>
        <dbReference type="Proteomes" id="UP000674318"/>
    </source>
</evidence>
<gene>
    <name evidence="1" type="ORF">JKF63_05640</name>
</gene>
<reference evidence="1 2" key="1">
    <citation type="submission" date="2021-02" db="EMBL/GenBank/DDBJ databases">
        <title>Porcisia hertigi Genome sequencing and assembly.</title>
        <authorList>
            <person name="Almutairi H."/>
            <person name="Gatherer D."/>
        </authorList>
    </citation>
    <scope>NUCLEOTIDE SEQUENCE [LARGE SCALE GENOMIC DNA]</scope>
    <source>
        <strain evidence="1 2">C119</strain>
    </source>
</reference>
<dbReference type="EMBL" id="JAFJZO010000024">
    <property type="protein sequence ID" value="KAG5503501.1"/>
    <property type="molecule type" value="Genomic_DNA"/>
</dbReference>
<dbReference type="SUPFAM" id="SSF52047">
    <property type="entry name" value="RNI-like"/>
    <property type="match status" value="1"/>
</dbReference>
<dbReference type="OrthoDB" id="120976at2759"/>
<evidence type="ECO:0000313" key="1">
    <source>
        <dbReference type="EMBL" id="KAG5503501.1"/>
    </source>
</evidence>
<accession>A0A836IQS5</accession>
<dbReference type="GeneID" id="94291674"/>
<dbReference type="Gene3D" id="3.80.10.10">
    <property type="entry name" value="Ribonuclease Inhibitor"/>
    <property type="match status" value="1"/>
</dbReference>
<dbReference type="KEGG" id="phet:94291674"/>